<accession>A0A022QRK9</accession>
<proteinExistence type="predicted"/>
<name>A0A022QRK9_ERYGU</name>
<dbReference type="Proteomes" id="UP000030748">
    <property type="component" value="Unassembled WGS sequence"/>
</dbReference>
<feature type="non-terminal residue" evidence="2">
    <location>
        <position position="63"/>
    </location>
</feature>
<evidence type="ECO:0000313" key="2">
    <source>
        <dbReference type="EMBL" id="EYU30551.1"/>
    </source>
</evidence>
<reference evidence="2 3" key="1">
    <citation type="journal article" date="2013" name="Proc. Natl. Acad. Sci. U.S.A.">
        <title>Fine-scale variation in meiotic recombination in Mimulus inferred from population shotgun sequencing.</title>
        <authorList>
            <person name="Hellsten U."/>
            <person name="Wright K.M."/>
            <person name="Jenkins J."/>
            <person name="Shu S."/>
            <person name="Yuan Y."/>
            <person name="Wessler S.R."/>
            <person name="Schmutz J."/>
            <person name="Willis J.H."/>
            <person name="Rokhsar D.S."/>
        </authorList>
    </citation>
    <scope>NUCLEOTIDE SEQUENCE [LARGE SCALE GENOMIC DNA]</scope>
    <source>
        <strain evidence="3">cv. DUN x IM62</strain>
    </source>
</reference>
<feature type="region of interest" description="Disordered" evidence="1">
    <location>
        <begin position="1"/>
        <end position="23"/>
    </location>
</feature>
<keyword evidence="3" id="KW-1185">Reference proteome</keyword>
<sequence length="63" mass="7241">MEMDEASLLSALRGEGEDEHESKESVLQRYFLLEWNLVKSFLDDVVSARRVSDLSAVNRIRSI</sequence>
<gene>
    <name evidence="2" type="ORF">MIMGU_mgv1a0003801mg</name>
</gene>
<protein>
    <submittedName>
        <fullName evidence="2">Uncharacterized protein</fullName>
    </submittedName>
</protein>
<dbReference type="AlphaFoldDB" id="A0A022QRK9"/>
<evidence type="ECO:0000313" key="3">
    <source>
        <dbReference type="Proteomes" id="UP000030748"/>
    </source>
</evidence>
<dbReference type="STRING" id="4155.A0A022QRK9"/>
<dbReference type="EMBL" id="KI631020">
    <property type="protein sequence ID" value="EYU30551.1"/>
    <property type="molecule type" value="Genomic_DNA"/>
</dbReference>
<evidence type="ECO:0000256" key="1">
    <source>
        <dbReference type="SAM" id="MobiDB-lite"/>
    </source>
</evidence>
<organism evidence="2 3">
    <name type="scientific">Erythranthe guttata</name>
    <name type="common">Yellow monkey flower</name>
    <name type="synonym">Mimulus guttatus</name>
    <dbReference type="NCBI Taxonomy" id="4155"/>
    <lineage>
        <taxon>Eukaryota</taxon>
        <taxon>Viridiplantae</taxon>
        <taxon>Streptophyta</taxon>
        <taxon>Embryophyta</taxon>
        <taxon>Tracheophyta</taxon>
        <taxon>Spermatophyta</taxon>
        <taxon>Magnoliopsida</taxon>
        <taxon>eudicotyledons</taxon>
        <taxon>Gunneridae</taxon>
        <taxon>Pentapetalae</taxon>
        <taxon>asterids</taxon>
        <taxon>lamiids</taxon>
        <taxon>Lamiales</taxon>
        <taxon>Phrymaceae</taxon>
        <taxon>Erythranthe</taxon>
    </lineage>
</organism>